<evidence type="ECO:0000256" key="2">
    <source>
        <dbReference type="ARBA" id="ARBA00022490"/>
    </source>
</evidence>
<dbReference type="PIRSF" id="PIRSF006488">
    <property type="entry name" value="Exonuc_VII_S"/>
    <property type="match status" value="1"/>
</dbReference>
<comment type="catalytic activity">
    <reaction evidence="6">
        <text>Exonucleolytic cleavage in either 5'- to 3'- or 3'- to 5'-direction to yield nucleoside 5'-phosphates.</text>
        <dbReference type="EC" id="3.1.11.6"/>
    </reaction>
</comment>
<proteinExistence type="inferred from homology"/>
<protein>
    <recommendedName>
        <fullName evidence="6">Exodeoxyribonuclease 7 small subunit</fullName>
        <ecNumber evidence="6">3.1.11.6</ecNumber>
    </recommendedName>
    <alternativeName>
        <fullName evidence="6">Exodeoxyribonuclease VII small subunit</fullName>
        <shortName evidence="6">Exonuclease VII small subunit</shortName>
    </alternativeName>
</protein>
<comment type="subcellular location">
    <subcellularLocation>
        <location evidence="6">Cytoplasm</location>
    </subcellularLocation>
</comment>
<dbReference type="GO" id="GO:0005829">
    <property type="term" value="C:cytosol"/>
    <property type="evidence" value="ECO:0007669"/>
    <property type="project" value="TreeGrafter"/>
</dbReference>
<dbReference type="GeneID" id="80800646"/>
<evidence type="ECO:0000256" key="3">
    <source>
        <dbReference type="ARBA" id="ARBA00022722"/>
    </source>
</evidence>
<dbReference type="AlphaFoldDB" id="A0A2A7UTG1"/>
<dbReference type="EC" id="3.1.11.6" evidence="6"/>
<dbReference type="Proteomes" id="UP000220246">
    <property type="component" value="Unassembled WGS sequence"/>
</dbReference>
<comment type="caution">
    <text evidence="7">The sequence shown here is derived from an EMBL/GenBank/DDBJ whole genome shotgun (WGS) entry which is preliminary data.</text>
</comment>
<name>A0A2A7UTG1_COMTR</name>
<comment type="function">
    <text evidence="6">Bidirectionally degrades single-stranded DNA into large acid-insoluble oligonucleotides, which are then degraded further into small acid-soluble oligonucleotides.</text>
</comment>
<dbReference type="SUPFAM" id="SSF116842">
    <property type="entry name" value="XseB-like"/>
    <property type="match status" value="1"/>
</dbReference>
<dbReference type="Pfam" id="PF02609">
    <property type="entry name" value="Exonuc_VII_S"/>
    <property type="match status" value="1"/>
</dbReference>
<reference evidence="8" key="1">
    <citation type="submission" date="2017-09" db="EMBL/GenBank/DDBJ databases">
        <title>FDA dAtabase for Regulatory Grade micrObial Sequences (FDA-ARGOS): Supporting development and validation of Infectious Disease Dx tests.</title>
        <authorList>
            <person name="Minogue T."/>
            <person name="Wolcott M."/>
            <person name="Wasieloski L."/>
            <person name="Aguilar W."/>
            <person name="Moore D."/>
            <person name="Tallon L."/>
            <person name="Sadzewicz L."/>
            <person name="Ott S."/>
            <person name="Zhao X."/>
            <person name="Nagaraj S."/>
            <person name="Vavikolanu K."/>
            <person name="Aluvathingal J."/>
            <person name="Nadendla S."/>
            <person name="Sichtig H."/>
        </authorList>
    </citation>
    <scope>NUCLEOTIDE SEQUENCE [LARGE SCALE GENOMIC DNA]</scope>
    <source>
        <strain evidence="8">FDAARGOS_394</strain>
    </source>
</reference>
<dbReference type="OrthoDB" id="287668at2"/>
<dbReference type="EMBL" id="PDEA01000001">
    <property type="protein sequence ID" value="PEH88639.1"/>
    <property type="molecule type" value="Genomic_DNA"/>
</dbReference>
<dbReference type="NCBIfam" id="TIGR01280">
    <property type="entry name" value="xseB"/>
    <property type="match status" value="1"/>
</dbReference>
<comment type="subunit">
    <text evidence="6">Heterooligomer composed of large and small subunits.</text>
</comment>
<evidence type="ECO:0000256" key="4">
    <source>
        <dbReference type="ARBA" id="ARBA00022801"/>
    </source>
</evidence>
<evidence type="ECO:0000313" key="8">
    <source>
        <dbReference type="Proteomes" id="UP000220246"/>
    </source>
</evidence>
<sequence length="81" mass="9003">MPKKASPVPDPIETPDSYEAAVAELEQLAVRMESGQLPLNDMLTGYRRASVLLAYCREQLDGVEAQIKVLDGETLKKWAQE</sequence>
<keyword evidence="5 6" id="KW-0269">Exonuclease</keyword>
<keyword evidence="8" id="KW-1185">Reference proteome</keyword>
<organism evidence="7 8">
    <name type="scientific">Comamonas terrigena</name>
    <dbReference type="NCBI Taxonomy" id="32013"/>
    <lineage>
        <taxon>Bacteria</taxon>
        <taxon>Pseudomonadati</taxon>
        <taxon>Pseudomonadota</taxon>
        <taxon>Betaproteobacteria</taxon>
        <taxon>Burkholderiales</taxon>
        <taxon>Comamonadaceae</taxon>
        <taxon>Comamonas</taxon>
    </lineage>
</organism>
<evidence type="ECO:0000256" key="1">
    <source>
        <dbReference type="ARBA" id="ARBA00009998"/>
    </source>
</evidence>
<dbReference type="GO" id="GO:0008855">
    <property type="term" value="F:exodeoxyribonuclease VII activity"/>
    <property type="evidence" value="ECO:0007669"/>
    <property type="project" value="UniProtKB-UniRule"/>
</dbReference>
<dbReference type="InterPro" id="IPR037004">
    <property type="entry name" value="Exonuc_VII_ssu_sf"/>
</dbReference>
<dbReference type="GO" id="GO:0006308">
    <property type="term" value="P:DNA catabolic process"/>
    <property type="evidence" value="ECO:0007669"/>
    <property type="project" value="UniProtKB-UniRule"/>
</dbReference>
<dbReference type="PANTHER" id="PTHR34137:SF1">
    <property type="entry name" value="EXODEOXYRIBONUCLEASE 7 SMALL SUBUNIT"/>
    <property type="match status" value="1"/>
</dbReference>
<accession>A0A2A7UTG1</accession>
<evidence type="ECO:0000313" key="7">
    <source>
        <dbReference type="EMBL" id="PEH88639.1"/>
    </source>
</evidence>
<keyword evidence="3 6" id="KW-0540">Nuclease</keyword>
<dbReference type="RefSeq" id="WP_066539257.1">
    <property type="nucleotide sequence ID" value="NZ_DALZQJ010000002.1"/>
</dbReference>
<dbReference type="InterPro" id="IPR003761">
    <property type="entry name" value="Exonuc_VII_S"/>
</dbReference>
<keyword evidence="4 6" id="KW-0378">Hydrolase</keyword>
<evidence type="ECO:0000256" key="6">
    <source>
        <dbReference type="HAMAP-Rule" id="MF_00337"/>
    </source>
</evidence>
<dbReference type="STRING" id="1219032.GCA_001515545_02894"/>
<gene>
    <name evidence="6 7" type="primary">xseB</name>
    <name evidence="7" type="ORF">CRM82_08530</name>
</gene>
<comment type="similarity">
    <text evidence="1 6">Belongs to the XseB family.</text>
</comment>
<keyword evidence="2 6" id="KW-0963">Cytoplasm</keyword>
<dbReference type="Gene3D" id="1.10.287.1040">
    <property type="entry name" value="Exonuclease VII, small subunit"/>
    <property type="match status" value="1"/>
</dbReference>
<evidence type="ECO:0000256" key="5">
    <source>
        <dbReference type="ARBA" id="ARBA00022839"/>
    </source>
</evidence>
<dbReference type="PANTHER" id="PTHR34137">
    <property type="entry name" value="EXODEOXYRIBONUCLEASE 7 SMALL SUBUNIT"/>
    <property type="match status" value="1"/>
</dbReference>
<dbReference type="HAMAP" id="MF_00337">
    <property type="entry name" value="Exonuc_7_S"/>
    <property type="match status" value="1"/>
</dbReference>
<dbReference type="GO" id="GO:0009318">
    <property type="term" value="C:exodeoxyribonuclease VII complex"/>
    <property type="evidence" value="ECO:0007669"/>
    <property type="project" value="UniProtKB-UniRule"/>
</dbReference>